<dbReference type="Gene3D" id="1.10.220.80">
    <property type="entry name" value="BH2638-like"/>
    <property type="match status" value="1"/>
</dbReference>
<dbReference type="RefSeq" id="WP_057985745.1">
    <property type="nucleotide sequence ID" value="NZ_JAGGKH010000002.1"/>
</dbReference>
<protein>
    <recommendedName>
        <fullName evidence="1">UPF0223 protein ACA29_20095</fullName>
    </recommendedName>
</protein>
<dbReference type="HAMAP" id="MF_01041">
    <property type="entry name" value="UPF0223"/>
    <property type="match status" value="1"/>
</dbReference>
<gene>
    <name evidence="2" type="ORF">ACA29_20095</name>
</gene>
<dbReference type="SUPFAM" id="SSF158504">
    <property type="entry name" value="BH2638-like"/>
    <property type="match status" value="1"/>
</dbReference>
<name>A0A0Q9XRA9_9BACI</name>
<dbReference type="Pfam" id="PF05256">
    <property type="entry name" value="UPF0223"/>
    <property type="match status" value="1"/>
</dbReference>
<evidence type="ECO:0000313" key="2">
    <source>
        <dbReference type="EMBL" id="KRG10912.1"/>
    </source>
</evidence>
<dbReference type="NCBIfam" id="NF003353">
    <property type="entry name" value="PRK04387.1"/>
    <property type="match status" value="1"/>
</dbReference>
<dbReference type="PATRIC" id="fig|217031.4.peg.6813"/>
<accession>A0A0Q9XRA9</accession>
<dbReference type="PIRSF" id="PIRSF037260">
    <property type="entry name" value="UPF0223"/>
    <property type="match status" value="1"/>
</dbReference>
<dbReference type="AlphaFoldDB" id="A0A0Q9XRA9"/>
<comment type="similarity">
    <text evidence="1">Belongs to the UPF0223 family.</text>
</comment>
<dbReference type="EMBL" id="LGPB01000133">
    <property type="protein sequence ID" value="KRG10912.1"/>
    <property type="molecule type" value="Genomic_DNA"/>
</dbReference>
<dbReference type="InterPro" id="IPR023324">
    <property type="entry name" value="BH2638-like_sf"/>
</dbReference>
<sequence length="89" mass="10568">MEYSYPFSIDWSQDEIVTVIQFFQRIEQAYEKGVDRDDLLEDYRKFKKVVPAKSEEKQFGKEFEDSSGYSLYQTIKKAKSTSANQMIKM</sequence>
<comment type="caution">
    <text evidence="2">The sequence shown here is derived from an EMBL/GenBank/DDBJ whole genome shotgun (WGS) entry which is preliminary data.</text>
</comment>
<evidence type="ECO:0000256" key="1">
    <source>
        <dbReference type="HAMAP-Rule" id="MF_01041"/>
    </source>
</evidence>
<evidence type="ECO:0000313" key="3">
    <source>
        <dbReference type="Proteomes" id="UP000053881"/>
    </source>
</evidence>
<reference evidence="2 3" key="1">
    <citation type="submission" date="2015-06" db="EMBL/GenBank/DDBJ databases">
        <title>Genome sequencing project of Bacillus galactosidilyticus PL133.</title>
        <authorList>
            <person name="Gaiero J."/>
            <person name="Nicol R."/>
            <person name="Habash M."/>
        </authorList>
    </citation>
    <scope>NUCLEOTIDE SEQUENCE [LARGE SCALE GENOMIC DNA]</scope>
    <source>
        <strain evidence="2 3">PL133</strain>
    </source>
</reference>
<dbReference type="Proteomes" id="UP000053881">
    <property type="component" value="Unassembled WGS sequence"/>
</dbReference>
<dbReference type="InterPro" id="IPR007920">
    <property type="entry name" value="UPF0223"/>
</dbReference>
<proteinExistence type="inferred from homology"/>
<organism evidence="2 3">
    <name type="scientific">Lederbergia galactosidilytica</name>
    <dbReference type="NCBI Taxonomy" id="217031"/>
    <lineage>
        <taxon>Bacteria</taxon>
        <taxon>Bacillati</taxon>
        <taxon>Bacillota</taxon>
        <taxon>Bacilli</taxon>
        <taxon>Bacillales</taxon>
        <taxon>Bacillaceae</taxon>
        <taxon>Lederbergia</taxon>
    </lineage>
</organism>